<dbReference type="AlphaFoldDB" id="A0A369LZP6"/>
<protein>
    <submittedName>
        <fullName evidence="1">Uncharacterized protein</fullName>
    </submittedName>
</protein>
<comment type="caution">
    <text evidence="1">The sequence shown here is derived from an EMBL/GenBank/DDBJ whole genome shotgun (WGS) entry which is preliminary data.</text>
</comment>
<keyword evidence="2" id="KW-1185">Reference proteome</keyword>
<evidence type="ECO:0000313" key="2">
    <source>
        <dbReference type="Proteomes" id="UP000254000"/>
    </source>
</evidence>
<organism evidence="1 2">
    <name type="scientific">Gordonibacter pamelaeae</name>
    <dbReference type="NCBI Taxonomy" id="471189"/>
    <lineage>
        <taxon>Bacteria</taxon>
        <taxon>Bacillati</taxon>
        <taxon>Actinomycetota</taxon>
        <taxon>Coriobacteriia</taxon>
        <taxon>Eggerthellales</taxon>
        <taxon>Eggerthellaceae</taxon>
        <taxon>Gordonibacter</taxon>
    </lineage>
</organism>
<gene>
    <name evidence="1" type="ORF">C1877_09830</name>
</gene>
<dbReference type="EMBL" id="PPTS01000005">
    <property type="protein sequence ID" value="RDB65001.1"/>
    <property type="molecule type" value="Genomic_DNA"/>
</dbReference>
<dbReference type="OrthoDB" id="3174331at2"/>
<proteinExistence type="predicted"/>
<accession>A0A369LZP6</accession>
<dbReference type="RefSeq" id="WP_015538643.1">
    <property type="nucleotide sequence ID" value="NZ_CABMMS010000005.1"/>
</dbReference>
<reference evidence="1 2" key="1">
    <citation type="journal article" date="2018" name="Elife">
        <title>Discovery and characterization of a prevalent human gut bacterial enzyme sufficient for the inactivation of a family of plant toxins.</title>
        <authorList>
            <person name="Koppel N."/>
            <person name="Bisanz J.E."/>
            <person name="Pandelia M.E."/>
            <person name="Turnbaugh P.J."/>
            <person name="Balskus E.P."/>
        </authorList>
    </citation>
    <scope>NUCLEOTIDE SEQUENCE [LARGE SCALE GENOMIC DNA]</scope>
    <source>
        <strain evidence="1 2">3C</strain>
    </source>
</reference>
<dbReference type="GeneID" id="78359990"/>
<name>A0A369LZP6_9ACTN</name>
<evidence type="ECO:0000313" key="1">
    <source>
        <dbReference type="EMBL" id="RDB65001.1"/>
    </source>
</evidence>
<sequence>MSGGSLWERERLRPRDLPSLQELLGACDRALLRRVIIEDFAEGHACADRARREAMAQRLDGSLDAMASLQVRRGPTKGWVLAPRESYVLDARGSTLAWRLHAALVPLLDVAAAERLVRAAQVPATSYAQAKKADKRLRFLALRAADEKGGAGDVDDWGERCYALAPWEETLGCKVWLGGDWCCRERYRVLASAFWELTFYGFEYDLVRARTACEKAARLTGGPDPAGEEAEARSAAPSGGLASACGLQPPDRFTVEALGRLARRVAVLNHQAHCAFFEQMLDLARRMERG</sequence>
<dbReference type="Proteomes" id="UP000254000">
    <property type="component" value="Unassembled WGS sequence"/>
</dbReference>